<sequence length="93" mass="10015">MSNSAAVDSRPWWQFGHVWLVLSGPLTVVIASFFTFYLAAVGSDPLVDENYYQNGVEINRTLADAPQSLAPAMQARNHAATGVVDPVAARKAP</sequence>
<dbReference type="EMBL" id="JAVDXO010000011">
    <property type="protein sequence ID" value="MDR7308483.1"/>
    <property type="molecule type" value="Genomic_DNA"/>
</dbReference>
<keyword evidence="1" id="KW-0472">Membrane</keyword>
<dbReference type="InterPro" id="IPR008620">
    <property type="entry name" value="FixH"/>
</dbReference>
<name>A0ABU1ZSL5_9BURK</name>
<evidence type="ECO:0000256" key="1">
    <source>
        <dbReference type="SAM" id="Phobius"/>
    </source>
</evidence>
<keyword evidence="1" id="KW-1133">Transmembrane helix</keyword>
<comment type="caution">
    <text evidence="2">The sequence shown here is derived from an EMBL/GenBank/DDBJ whole genome shotgun (WGS) entry which is preliminary data.</text>
</comment>
<protein>
    <recommendedName>
        <fullName evidence="4">Nitrogen fixation protein FixH</fullName>
    </recommendedName>
</protein>
<dbReference type="Pfam" id="PF05751">
    <property type="entry name" value="FixH"/>
    <property type="match status" value="1"/>
</dbReference>
<feature type="transmembrane region" description="Helical" evidence="1">
    <location>
        <begin position="18"/>
        <end position="40"/>
    </location>
</feature>
<accession>A0ABU1ZSL5</accession>
<evidence type="ECO:0008006" key="4">
    <source>
        <dbReference type="Google" id="ProtNLM"/>
    </source>
</evidence>
<evidence type="ECO:0000313" key="3">
    <source>
        <dbReference type="Proteomes" id="UP001268089"/>
    </source>
</evidence>
<dbReference type="RefSeq" id="WP_310345851.1">
    <property type="nucleotide sequence ID" value="NZ_JAVDXO010000011.1"/>
</dbReference>
<gene>
    <name evidence="2" type="ORF">J2X15_003795</name>
</gene>
<evidence type="ECO:0000313" key="2">
    <source>
        <dbReference type="EMBL" id="MDR7308483.1"/>
    </source>
</evidence>
<dbReference type="Proteomes" id="UP001268089">
    <property type="component" value="Unassembled WGS sequence"/>
</dbReference>
<proteinExistence type="predicted"/>
<reference evidence="2 3" key="1">
    <citation type="submission" date="2023-07" db="EMBL/GenBank/DDBJ databases">
        <title>Sorghum-associated microbial communities from plants grown in Nebraska, USA.</title>
        <authorList>
            <person name="Schachtman D."/>
        </authorList>
    </citation>
    <scope>NUCLEOTIDE SEQUENCE [LARGE SCALE GENOMIC DNA]</scope>
    <source>
        <strain evidence="2 3">BE308</strain>
    </source>
</reference>
<keyword evidence="1" id="KW-0812">Transmembrane</keyword>
<organism evidence="2 3">
    <name type="scientific">Rhodoferax saidenbachensis</name>
    <dbReference type="NCBI Taxonomy" id="1484693"/>
    <lineage>
        <taxon>Bacteria</taxon>
        <taxon>Pseudomonadati</taxon>
        <taxon>Pseudomonadota</taxon>
        <taxon>Betaproteobacteria</taxon>
        <taxon>Burkholderiales</taxon>
        <taxon>Comamonadaceae</taxon>
        <taxon>Rhodoferax</taxon>
    </lineage>
</organism>
<keyword evidence="3" id="KW-1185">Reference proteome</keyword>